<reference evidence="3" key="2">
    <citation type="journal article" date="2013" name="Nat. Commun.">
        <title>Genome of the Chinese tree shrew.</title>
        <authorList>
            <person name="Fan Y."/>
            <person name="Huang Z.Y."/>
            <person name="Cao C.C."/>
            <person name="Chen C.S."/>
            <person name="Chen Y.X."/>
            <person name="Fan D.D."/>
            <person name="He J."/>
            <person name="Hou H.L."/>
            <person name="Hu L."/>
            <person name="Hu X.T."/>
            <person name="Jiang X.T."/>
            <person name="Lai R."/>
            <person name="Lang Y.S."/>
            <person name="Liang B."/>
            <person name="Liao S.G."/>
            <person name="Mu D."/>
            <person name="Ma Y.Y."/>
            <person name="Niu Y.Y."/>
            <person name="Sun X.Q."/>
            <person name="Xia J.Q."/>
            <person name="Xiao J."/>
            <person name="Xiong Z.Q."/>
            <person name="Xu L."/>
            <person name="Yang L."/>
            <person name="Zhang Y."/>
            <person name="Zhao W."/>
            <person name="Zhao X.D."/>
            <person name="Zheng Y.T."/>
            <person name="Zhou J.M."/>
            <person name="Zhu Y.B."/>
            <person name="Zhang G.J."/>
            <person name="Wang J."/>
            <person name="Yao Y.G."/>
        </authorList>
    </citation>
    <scope>NUCLEOTIDE SEQUENCE [LARGE SCALE GENOMIC DNA]</scope>
</reference>
<organism evidence="2 3">
    <name type="scientific">Tupaia chinensis</name>
    <name type="common">Chinese tree shrew</name>
    <name type="synonym">Tupaia belangeri chinensis</name>
    <dbReference type="NCBI Taxonomy" id="246437"/>
    <lineage>
        <taxon>Eukaryota</taxon>
        <taxon>Metazoa</taxon>
        <taxon>Chordata</taxon>
        <taxon>Craniata</taxon>
        <taxon>Vertebrata</taxon>
        <taxon>Euteleostomi</taxon>
        <taxon>Mammalia</taxon>
        <taxon>Eutheria</taxon>
        <taxon>Euarchontoglires</taxon>
        <taxon>Scandentia</taxon>
        <taxon>Tupaiidae</taxon>
        <taxon>Tupaia</taxon>
    </lineage>
</organism>
<dbReference type="STRING" id="246437.L9KZ84"/>
<evidence type="ECO:0000313" key="2">
    <source>
        <dbReference type="EMBL" id="ELW67983.1"/>
    </source>
</evidence>
<feature type="region of interest" description="Disordered" evidence="1">
    <location>
        <begin position="143"/>
        <end position="164"/>
    </location>
</feature>
<accession>L9KZ84</accession>
<sequence>MRVAVSGLWNKRFASRKASLKAGQLEGNPFVSSSKGLQLCAHSLSTLIGAVAKSSEEKDPGEAMGFFNEHGLTVSGGWLELNWSALLEPKGVAQVRKSVFITQKLTASIGEIVTGGPLPPTPAHRPVCSFNFQDKYIGECQADKPPPSTQTPSWDETTGGRGECAVETGDPRLSFLLQPLSGPASSSGPRVLTLSLLVTPSPFQSSTQQELLPPEPRCLDSDNAHLAQQAPGWD</sequence>
<dbReference type="InParanoid" id="L9KZ84"/>
<protein>
    <submittedName>
        <fullName evidence="2">80 kDa MCM3-associated protein</fullName>
    </submittedName>
</protein>
<reference evidence="3" key="1">
    <citation type="submission" date="2012-07" db="EMBL/GenBank/DDBJ databases">
        <title>Genome of the Chinese tree shrew, a rising model animal genetically related to primates.</title>
        <authorList>
            <person name="Zhang G."/>
            <person name="Fan Y."/>
            <person name="Yao Y."/>
            <person name="Huang Z."/>
        </authorList>
    </citation>
    <scope>NUCLEOTIDE SEQUENCE [LARGE SCALE GENOMIC DNA]</scope>
</reference>
<name>L9KZ84_TUPCH</name>
<evidence type="ECO:0000313" key="3">
    <source>
        <dbReference type="Proteomes" id="UP000011518"/>
    </source>
</evidence>
<dbReference type="Proteomes" id="UP000011518">
    <property type="component" value="Unassembled WGS sequence"/>
</dbReference>
<feature type="region of interest" description="Disordered" evidence="1">
    <location>
        <begin position="203"/>
        <end position="234"/>
    </location>
</feature>
<dbReference type="EMBL" id="KB320587">
    <property type="protein sequence ID" value="ELW67983.1"/>
    <property type="molecule type" value="Genomic_DNA"/>
</dbReference>
<keyword evidence="3" id="KW-1185">Reference proteome</keyword>
<gene>
    <name evidence="2" type="ORF">TREES_T100006375</name>
</gene>
<evidence type="ECO:0000256" key="1">
    <source>
        <dbReference type="SAM" id="MobiDB-lite"/>
    </source>
</evidence>
<dbReference type="AlphaFoldDB" id="L9KZ84"/>
<proteinExistence type="predicted"/>